<dbReference type="EMBL" id="KZ452037">
    <property type="protein sequence ID" value="PKA49563.1"/>
    <property type="molecule type" value="Genomic_DNA"/>
</dbReference>
<sequence>MDDSVSGKFTGIRQIVCLKQFLSKWQDIALGPKEGRSGWRRGSSVIQPAVSKRVKEVGASCDSDEESCQSPEPPPDVPKGCVPVYVGPERRRFVIPTKYLSLPVFKLLLEKAEEEFGFDHRGALTLPCEIETFKYILQVMERHQRGLIDDGKFRPLDLLQGNPTGKEESSN</sequence>
<dbReference type="InterPro" id="IPR003676">
    <property type="entry name" value="SAUR_fam"/>
</dbReference>
<proteinExistence type="inferred from homology"/>
<protein>
    <submittedName>
        <fullName evidence="2">Auxin-induced protein 10A5</fullName>
    </submittedName>
</protein>
<gene>
    <name evidence="2" type="ORF">AXF42_Ash004103</name>
</gene>
<comment type="similarity">
    <text evidence="1">Belongs to the ARG7 family.</text>
</comment>
<dbReference type="OrthoDB" id="1916968at2759"/>
<evidence type="ECO:0000256" key="1">
    <source>
        <dbReference type="ARBA" id="ARBA00006974"/>
    </source>
</evidence>
<evidence type="ECO:0000313" key="2">
    <source>
        <dbReference type="EMBL" id="PKA49563.1"/>
    </source>
</evidence>
<dbReference type="STRING" id="1088818.A0A2I0A220"/>
<keyword evidence="3" id="KW-1185">Reference proteome</keyword>
<dbReference type="Proteomes" id="UP000236161">
    <property type="component" value="Unassembled WGS sequence"/>
</dbReference>
<accession>A0A2I0A220</accession>
<dbReference type="PANTHER" id="PTHR31374:SF7">
    <property type="entry name" value="SAUR-LIKE AUXIN-RESPONSIVE PROTEIN FAMILY"/>
    <property type="match status" value="1"/>
</dbReference>
<organism evidence="2 3">
    <name type="scientific">Apostasia shenzhenica</name>
    <dbReference type="NCBI Taxonomy" id="1088818"/>
    <lineage>
        <taxon>Eukaryota</taxon>
        <taxon>Viridiplantae</taxon>
        <taxon>Streptophyta</taxon>
        <taxon>Embryophyta</taxon>
        <taxon>Tracheophyta</taxon>
        <taxon>Spermatophyta</taxon>
        <taxon>Magnoliopsida</taxon>
        <taxon>Liliopsida</taxon>
        <taxon>Asparagales</taxon>
        <taxon>Orchidaceae</taxon>
        <taxon>Apostasioideae</taxon>
        <taxon>Apostasia</taxon>
    </lineage>
</organism>
<dbReference type="Pfam" id="PF02519">
    <property type="entry name" value="Auxin_inducible"/>
    <property type="match status" value="1"/>
</dbReference>
<name>A0A2I0A220_9ASPA</name>
<dbReference type="AlphaFoldDB" id="A0A2I0A220"/>
<dbReference type="GO" id="GO:0009733">
    <property type="term" value="P:response to auxin"/>
    <property type="evidence" value="ECO:0007669"/>
    <property type="project" value="InterPro"/>
</dbReference>
<dbReference type="PANTHER" id="PTHR31374">
    <property type="entry name" value="AUXIN-INDUCED PROTEIN-LIKE-RELATED"/>
    <property type="match status" value="1"/>
</dbReference>
<evidence type="ECO:0000313" key="3">
    <source>
        <dbReference type="Proteomes" id="UP000236161"/>
    </source>
</evidence>
<reference evidence="2 3" key="1">
    <citation type="journal article" date="2017" name="Nature">
        <title>The Apostasia genome and the evolution of orchids.</title>
        <authorList>
            <person name="Zhang G.Q."/>
            <person name="Liu K.W."/>
            <person name="Li Z."/>
            <person name="Lohaus R."/>
            <person name="Hsiao Y.Y."/>
            <person name="Niu S.C."/>
            <person name="Wang J.Y."/>
            <person name="Lin Y.C."/>
            <person name="Xu Q."/>
            <person name="Chen L.J."/>
            <person name="Yoshida K."/>
            <person name="Fujiwara S."/>
            <person name="Wang Z.W."/>
            <person name="Zhang Y.Q."/>
            <person name="Mitsuda N."/>
            <person name="Wang M."/>
            <person name="Liu G.H."/>
            <person name="Pecoraro L."/>
            <person name="Huang H.X."/>
            <person name="Xiao X.J."/>
            <person name="Lin M."/>
            <person name="Wu X.Y."/>
            <person name="Wu W.L."/>
            <person name="Chen Y.Y."/>
            <person name="Chang S.B."/>
            <person name="Sakamoto S."/>
            <person name="Ohme-Takagi M."/>
            <person name="Yagi M."/>
            <person name="Zeng S.J."/>
            <person name="Shen C.Y."/>
            <person name="Yeh C.M."/>
            <person name="Luo Y.B."/>
            <person name="Tsai W.C."/>
            <person name="Van de Peer Y."/>
            <person name="Liu Z.J."/>
        </authorList>
    </citation>
    <scope>NUCLEOTIDE SEQUENCE [LARGE SCALE GENOMIC DNA]</scope>
    <source>
        <strain evidence="3">cv. Shenzhen</strain>
        <tissue evidence="2">Stem</tissue>
    </source>
</reference>